<organism evidence="7 8">
    <name type="scientific">Fictibacillus enclensis</name>
    <dbReference type="NCBI Taxonomy" id="1017270"/>
    <lineage>
        <taxon>Bacteria</taxon>
        <taxon>Bacillati</taxon>
        <taxon>Bacillota</taxon>
        <taxon>Bacilli</taxon>
        <taxon>Bacillales</taxon>
        <taxon>Fictibacillaceae</taxon>
        <taxon>Fictibacillus</taxon>
    </lineage>
</organism>
<keyword evidence="2" id="KW-1003">Cell membrane</keyword>
<dbReference type="PANTHER" id="PTHR33545:SF5">
    <property type="entry name" value="UPF0750 MEMBRANE PROTEIN YITT"/>
    <property type="match status" value="1"/>
</dbReference>
<feature type="transmembrane region" description="Helical" evidence="6">
    <location>
        <begin position="68"/>
        <end position="89"/>
    </location>
</feature>
<dbReference type="InterPro" id="IPR051461">
    <property type="entry name" value="UPF0750_membrane"/>
</dbReference>
<dbReference type="PANTHER" id="PTHR33545">
    <property type="entry name" value="UPF0750 MEMBRANE PROTEIN YITT-RELATED"/>
    <property type="match status" value="1"/>
</dbReference>
<evidence type="ECO:0000256" key="5">
    <source>
        <dbReference type="ARBA" id="ARBA00023136"/>
    </source>
</evidence>
<evidence type="ECO:0000313" key="8">
    <source>
        <dbReference type="Proteomes" id="UP000054099"/>
    </source>
</evidence>
<proteinExistence type="predicted"/>
<evidence type="ECO:0000313" key="7">
    <source>
        <dbReference type="EMBL" id="KSU85151.1"/>
    </source>
</evidence>
<reference evidence="7 8" key="1">
    <citation type="journal article" date="2014" name="Antonie Van Leeuwenhoek">
        <title>Fictibacillus enclensis sp. nov., isolated from marine sediment.</title>
        <authorList>
            <person name="Dastager S.G."/>
            <person name="Mawlankar R."/>
            <person name="Srinivasan K."/>
            <person name="Tang S.K."/>
            <person name="Lee J.C."/>
            <person name="Ramana V.V."/>
            <person name="Shouche Y.S."/>
        </authorList>
    </citation>
    <scope>NUCLEOTIDE SEQUENCE [LARGE SCALE GENOMIC DNA]</scope>
    <source>
        <strain evidence="7 8">NIO-1003</strain>
    </source>
</reference>
<dbReference type="Proteomes" id="UP000054099">
    <property type="component" value="Unassembled WGS sequence"/>
</dbReference>
<keyword evidence="3 6" id="KW-0812">Transmembrane</keyword>
<keyword evidence="8" id="KW-1185">Reference proteome</keyword>
<keyword evidence="5 6" id="KW-0472">Membrane</keyword>
<feature type="transmembrane region" description="Helical" evidence="6">
    <location>
        <begin position="36"/>
        <end position="56"/>
    </location>
</feature>
<evidence type="ECO:0000256" key="3">
    <source>
        <dbReference type="ARBA" id="ARBA00022692"/>
    </source>
</evidence>
<dbReference type="EMBL" id="LNQN01000001">
    <property type="protein sequence ID" value="KSU85151.1"/>
    <property type="molecule type" value="Genomic_DNA"/>
</dbReference>
<dbReference type="AlphaFoldDB" id="A0A0V8JDD5"/>
<evidence type="ECO:0008006" key="9">
    <source>
        <dbReference type="Google" id="ProtNLM"/>
    </source>
</evidence>
<feature type="transmembrane region" description="Helical" evidence="6">
    <location>
        <begin position="146"/>
        <end position="169"/>
    </location>
</feature>
<sequence length="203" mass="21673">MYFIKKALLVITGLFLTAFGTKLLTISHLTFGGTAGISTLLTFSTGISWGVWFFMINLPFFILSVKRLGILFSVYTLLCISLISILSGFLKIAPTNGVHPIFIAVAAGLIIGSGVVLVLNNGASLGGIHILAVYMDQHLSINRGKTLFITDFLIVLSASLMVGMVNALYSVITITIASFLAGKFKPQQGAKSDENNIPVEASL</sequence>
<evidence type="ECO:0000256" key="2">
    <source>
        <dbReference type="ARBA" id="ARBA00022475"/>
    </source>
</evidence>
<name>A0A0V8JDD5_9BACL</name>
<comment type="subcellular location">
    <subcellularLocation>
        <location evidence="1">Cell membrane</location>
        <topology evidence="1">Multi-pass membrane protein</topology>
    </subcellularLocation>
</comment>
<dbReference type="InterPro" id="IPR003740">
    <property type="entry name" value="YitT"/>
</dbReference>
<evidence type="ECO:0000256" key="1">
    <source>
        <dbReference type="ARBA" id="ARBA00004651"/>
    </source>
</evidence>
<comment type="caution">
    <text evidence="7">The sequence shown here is derived from an EMBL/GenBank/DDBJ whole genome shotgun (WGS) entry which is preliminary data.</text>
</comment>
<evidence type="ECO:0000256" key="4">
    <source>
        <dbReference type="ARBA" id="ARBA00022989"/>
    </source>
</evidence>
<dbReference type="RefSeq" id="WP_061969621.1">
    <property type="nucleotide sequence ID" value="NZ_FMAV01000001.1"/>
</dbReference>
<gene>
    <name evidence="7" type="ORF">AS030_06410</name>
</gene>
<accession>A0A0V8JDD5</accession>
<keyword evidence="4 6" id="KW-1133">Transmembrane helix</keyword>
<feature type="transmembrane region" description="Helical" evidence="6">
    <location>
        <begin position="101"/>
        <end position="134"/>
    </location>
</feature>
<dbReference type="Pfam" id="PF02588">
    <property type="entry name" value="YitT_membrane"/>
    <property type="match status" value="1"/>
</dbReference>
<protein>
    <recommendedName>
        <fullName evidence="9">YitT family protein</fullName>
    </recommendedName>
</protein>
<dbReference type="GO" id="GO:0005886">
    <property type="term" value="C:plasma membrane"/>
    <property type="evidence" value="ECO:0007669"/>
    <property type="project" value="UniProtKB-SubCell"/>
</dbReference>
<evidence type="ECO:0000256" key="6">
    <source>
        <dbReference type="SAM" id="Phobius"/>
    </source>
</evidence>